<dbReference type="EMBL" id="JADBJN010000002">
    <property type="protein sequence ID" value="KAG5678620.1"/>
    <property type="molecule type" value="Genomic_DNA"/>
</dbReference>
<accession>A0A9J6C8Z3</accession>
<sequence>MQAAGEMLCTWSVQVNHVSRSRKLHEILRILTPHVKSIFAISRNYDFNNFIFGDSLFISLLSRAEAEYLIEQRCNLFASNQVSAEIVYVSMISLQLVRSHASVKQRSMLIGNIKSTIQINELSAYILEISEFFCDNITVTGIRLIIDKKRHKIRNFAFIDCVSLEDTAHFVNFEISFGQENRWYTCKLSESIPILLRNNDLNLIGNDQFGEKLIKENLLSTTVDTSQIEVGNEFINRRAVFGGDHPDDLQVVVNNELEVQDEGDVLLINENVELND</sequence>
<reference evidence="1" key="1">
    <citation type="submission" date="2021-03" db="EMBL/GenBank/DDBJ databases">
        <title>Chromosome level genome of the anhydrobiotic midge Polypedilum vanderplanki.</title>
        <authorList>
            <person name="Yoshida Y."/>
            <person name="Kikawada T."/>
            <person name="Gusev O."/>
        </authorList>
    </citation>
    <scope>NUCLEOTIDE SEQUENCE</scope>
    <source>
        <strain evidence="1">NIAS01</strain>
        <tissue evidence="1">Whole body or cell culture</tissue>
    </source>
</reference>
<keyword evidence="2" id="KW-1185">Reference proteome</keyword>
<comment type="caution">
    <text evidence="1">The sequence shown here is derived from an EMBL/GenBank/DDBJ whole genome shotgun (WGS) entry which is preliminary data.</text>
</comment>
<proteinExistence type="predicted"/>
<protein>
    <submittedName>
        <fullName evidence="1">Uncharacterized protein</fullName>
    </submittedName>
</protein>
<dbReference type="AlphaFoldDB" id="A0A9J6C8Z3"/>
<evidence type="ECO:0000313" key="2">
    <source>
        <dbReference type="Proteomes" id="UP001107558"/>
    </source>
</evidence>
<gene>
    <name evidence="1" type="ORF">PVAND_008278</name>
</gene>
<organism evidence="1 2">
    <name type="scientific">Polypedilum vanderplanki</name>
    <name type="common">Sleeping chironomid midge</name>
    <dbReference type="NCBI Taxonomy" id="319348"/>
    <lineage>
        <taxon>Eukaryota</taxon>
        <taxon>Metazoa</taxon>
        <taxon>Ecdysozoa</taxon>
        <taxon>Arthropoda</taxon>
        <taxon>Hexapoda</taxon>
        <taxon>Insecta</taxon>
        <taxon>Pterygota</taxon>
        <taxon>Neoptera</taxon>
        <taxon>Endopterygota</taxon>
        <taxon>Diptera</taxon>
        <taxon>Nematocera</taxon>
        <taxon>Chironomoidea</taxon>
        <taxon>Chironomidae</taxon>
        <taxon>Chironominae</taxon>
        <taxon>Polypedilum</taxon>
        <taxon>Polypedilum</taxon>
    </lineage>
</organism>
<evidence type="ECO:0000313" key="1">
    <source>
        <dbReference type="EMBL" id="KAG5678620.1"/>
    </source>
</evidence>
<name>A0A9J6C8Z3_POLVA</name>
<dbReference type="Proteomes" id="UP001107558">
    <property type="component" value="Chromosome 2"/>
</dbReference>